<evidence type="ECO:0000313" key="3">
    <source>
        <dbReference type="Proteomes" id="UP000765509"/>
    </source>
</evidence>
<evidence type="ECO:0000313" key="2">
    <source>
        <dbReference type="EMBL" id="MBW0558066.1"/>
    </source>
</evidence>
<organism evidence="2 3">
    <name type="scientific">Austropuccinia psidii MF-1</name>
    <dbReference type="NCBI Taxonomy" id="1389203"/>
    <lineage>
        <taxon>Eukaryota</taxon>
        <taxon>Fungi</taxon>
        <taxon>Dikarya</taxon>
        <taxon>Basidiomycota</taxon>
        <taxon>Pucciniomycotina</taxon>
        <taxon>Pucciniomycetes</taxon>
        <taxon>Pucciniales</taxon>
        <taxon>Sphaerophragmiaceae</taxon>
        <taxon>Austropuccinia</taxon>
    </lineage>
</organism>
<sequence>MVFWLSCLCSGFESQADTGDERKIHFFVARGAVHTVIGRPLLADNGIRLENSQTQGEILSCRELDGRRLCITICAPGSKGWNEQPPKGMELCNLAKVDKMEVQDNNEESSFEEINSEDVQEMEEEQEISELYDENILEVQEQKKKENTHKYIPNMEEYSSINKGLKQKKDYKSKGLFKNISKKYGTIWEKKQKDTISKEDSPSVPKMKKSPRIKEFFYKIVSKIKRNHQDSVKWDFQCSGKGPISEEELSMGADIKNKMNFQGNSITPGKEARQKEPEIKMSEGLPSET</sequence>
<protein>
    <submittedName>
        <fullName evidence="2">Uncharacterized protein</fullName>
    </submittedName>
</protein>
<comment type="caution">
    <text evidence="2">The sequence shown here is derived from an EMBL/GenBank/DDBJ whole genome shotgun (WGS) entry which is preliminary data.</text>
</comment>
<dbReference type="OrthoDB" id="2506366at2759"/>
<feature type="region of interest" description="Disordered" evidence="1">
    <location>
        <begin position="259"/>
        <end position="289"/>
    </location>
</feature>
<dbReference type="Proteomes" id="UP000765509">
    <property type="component" value="Unassembled WGS sequence"/>
</dbReference>
<name>A0A9Q3PFD7_9BASI</name>
<dbReference type="AlphaFoldDB" id="A0A9Q3PFD7"/>
<gene>
    <name evidence="2" type="ORF">O181_097781</name>
</gene>
<reference evidence="2" key="1">
    <citation type="submission" date="2021-03" db="EMBL/GenBank/DDBJ databases">
        <title>Draft genome sequence of rust myrtle Austropuccinia psidii MF-1, a brazilian biotype.</title>
        <authorList>
            <person name="Quecine M.C."/>
            <person name="Pachon D.M.R."/>
            <person name="Bonatelli M.L."/>
            <person name="Correr F.H."/>
            <person name="Franceschini L.M."/>
            <person name="Leite T.F."/>
            <person name="Margarido G.R.A."/>
            <person name="Almeida C.A."/>
            <person name="Ferrarezi J.A."/>
            <person name="Labate C.A."/>
        </authorList>
    </citation>
    <scope>NUCLEOTIDE SEQUENCE</scope>
    <source>
        <strain evidence="2">MF-1</strain>
    </source>
</reference>
<accession>A0A9Q3PFD7</accession>
<keyword evidence="3" id="KW-1185">Reference proteome</keyword>
<feature type="compositionally biased region" description="Basic and acidic residues" evidence="1">
    <location>
        <begin position="270"/>
        <end position="281"/>
    </location>
</feature>
<proteinExistence type="predicted"/>
<evidence type="ECO:0000256" key="1">
    <source>
        <dbReference type="SAM" id="MobiDB-lite"/>
    </source>
</evidence>
<dbReference type="EMBL" id="AVOT02066191">
    <property type="protein sequence ID" value="MBW0558066.1"/>
    <property type="molecule type" value="Genomic_DNA"/>
</dbReference>